<reference evidence="2 3" key="1">
    <citation type="journal article" date="2013" name="Proc. Natl. Acad. Sci. U.S.A.">
        <title>Candidate phylum TM6 genome recovered from a hospital sink biofilm provides genomic insights into this uncultivated phylum.</title>
        <authorList>
            <person name="McLean J.S."/>
            <person name="Lombardo M.J."/>
            <person name="Badger J.H."/>
            <person name="Edlund A."/>
            <person name="Novotny M."/>
            <person name="Yee-Greenbaum J."/>
            <person name="Vyahhi N."/>
            <person name="Hall A.P."/>
            <person name="Yang Y."/>
            <person name="Dupont C.L."/>
            <person name="Ziegler M.G."/>
            <person name="Chitsaz H."/>
            <person name="Allen A.E."/>
            <person name="Yooseph S."/>
            <person name="Tesler G."/>
            <person name="Pevzner P.A."/>
            <person name="Friedman R.M."/>
            <person name="Nealson K.H."/>
            <person name="Venter J.C."/>
            <person name="Lasken R.S."/>
        </authorList>
    </citation>
    <scope>NUCLEOTIDE SEQUENCE [LARGE SCALE GENOMIC DNA]</scope>
    <source>
        <strain evidence="2 3">TM6SC1</strain>
    </source>
</reference>
<dbReference type="EMBL" id="ARQD01000003">
    <property type="protein sequence ID" value="KIX85021.1"/>
    <property type="molecule type" value="Genomic_DNA"/>
</dbReference>
<evidence type="ECO:0008006" key="4">
    <source>
        <dbReference type="Google" id="ProtNLM"/>
    </source>
</evidence>
<evidence type="ECO:0000313" key="3">
    <source>
        <dbReference type="Proteomes" id="UP000032214"/>
    </source>
</evidence>
<dbReference type="AlphaFoldDB" id="A0A0D2JDG8"/>
<sequence>MSNPERTLTSSLVSPTWQAICIALSLISIISIISIRSSFVSHNDPVPPLDCAFSVPPTRTHTLTMGLYIDEFFSFDILKNSFGLAGSVWYSWPTDKPYDHPELLERLDIVQGTITERGTPDYIQSGDLTVMRIPIRLTFHAPINYVRFPLTDHRICLLMRNLYLDARKININAPQDSITLAHQPTSWSLEKITTISGCARYVLDNASDITMHYPYIMILFNFSRHALRYIITLFLPLLVVFYVALLSLSLANSTGLSVAISACTGLAGYRFGMEGFVPQVGYFTSSDYLFFLILLAILSIIITLVFDTFVKPVALWYKKFLIAILHMLLIGALLVLSFA</sequence>
<feature type="transmembrane region" description="Helical" evidence="1">
    <location>
        <begin position="16"/>
        <end position="35"/>
    </location>
</feature>
<gene>
    <name evidence="2" type="ORF">J120_03655</name>
</gene>
<organism evidence="2 3">
    <name type="scientific">candidate division TM6 bacterium JCVI TM6SC1</name>
    <dbReference type="NCBI Taxonomy" id="1306947"/>
    <lineage>
        <taxon>Bacteria</taxon>
        <taxon>Candidatus Babelota</taxon>
        <taxon>Vermiphilus</taxon>
    </lineage>
</organism>
<comment type="caution">
    <text evidence="2">The sequence shown here is derived from an EMBL/GenBank/DDBJ whole genome shotgun (WGS) entry which is preliminary data.</text>
</comment>
<feature type="transmembrane region" description="Helical" evidence="1">
    <location>
        <begin position="320"/>
        <end position="338"/>
    </location>
</feature>
<keyword evidence="1" id="KW-0812">Transmembrane</keyword>
<accession>A0A0D2JDG8</accession>
<feature type="transmembrane region" description="Helical" evidence="1">
    <location>
        <begin position="288"/>
        <end position="308"/>
    </location>
</feature>
<keyword evidence="3" id="KW-1185">Reference proteome</keyword>
<feature type="transmembrane region" description="Helical" evidence="1">
    <location>
        <begin position="226"/>
        <end position="248"/>
    </location>
</feature>
<dbReference type="Proteomes" id="UP000032214">
    <property type="component" value="Unassembled WGS sequence"/>
</dbReference>
<proteinExistence type="predicted"/>
<evidence type="ECO:0000256" key="1">
    <source>
        <dbReference type="SAM" id="Phobius"/>
    </source>
</evidence>
<keyword evidence="1" id="KW-1133">Transmembrane helix</keyword>
<name>A0A0D2JDG8_9BACT</name>
<keyword evidence="1" id="KW-0472">Membrane</keyword>
<protein>
    <recommendedName>
        <fullName evidence="4">Neurotransmitter-gated ion-channel ligand-binding domain-containing protein</fullName>
    </recommendedName>
</protein>
<evidence type="ECO:0000313" key="2">
    <source>
        <dbReference type="EMBL" id="KIX85021.1"/>
    </source>
</evidence>